<dbReference type="PANTHER" id="PTHR24418">
    <property type="entry name" value="TYROSINE-PROTEIN KINASE"/>
    <property type="match status" value="1"/>
</dbReference>
<evidence type="ECO:0000256" key="3">
    <source>
        <dbReference type="ARBA" id="ARBA00022741"/>
    </source>
</evidence>
<evidence type="ECO:0000256" key="1">
    <source>
        <dbReference type="ARBA" id="ARBA00022553"/>
    </source>
</evidence>
<dbReference type="SUPFAM" id="SSF56112">
    <property type="entry name" value="Protein kinase-like (PK-like)"/>
    <property type="match status" value="1"/>
</dbReference>
<name>A0AA35X8G8_GEOBA</name>
<organism evidence="10 11">
    <name type="scientific">Geodia barretti</name>
    <name type="common">Barrett's horny sponge</name>
    <dbReference type="NCBI Taxonomy" id="519541"/>
    <lineage>
        <taxon>Eukaryota</taxon>
        <taxon>Metazoa</taxon>
        <taxon>Porifera</taxon>
        <taxon>Demospongiae</taxon>
        <taxon>Heteroscleromorpha</taxon>
        <taxon>Tetractinellida</taxon>
        <taxon>Astrophorina</taxon>
        <taxon>Geodiidae</taxon>
        <taxon>Geodia</taxon>
    </lineage>
</organism>
<feature type="compositionally biased region" description="Basic and acidic residues" evidence="8">
    <location>
        <begin position="157"/>
        <end position="172"/>
    </location>
</feature>
<dbReference type="GO" id="GO:0007172">
    <property type="term" value="P:signal complex assembly"/>
    <property type="evidence" value="ECO:0007669"/>
    <property type="project" value="InterPro"/>
</dbReference>
<feature type="compositionally biased region" description="Acidic residues" evidence="8">
    <location>
        <begin position="173"/>
        <end position="183"/>
    </location>
</feature>
<dbReference type="GO" id="GO:0007165">
    <property type="term" value="P:signal transduction"/>
    <property type="evidence" value="ECO:0007669"/>
    <property type="project" value="UniProtKB-ARBA"/>
</dbReference>
<dbReference type="GO" id="GO:0005925">
    <property type="term" value="C:focal adhesion"/>
    <property type="evidence" value="ECO:0007669"/>
    <property type="project" value="InterPro"/>
</dbReference>
<dbReference type="Proteomes" id="UP001174909">
    <property type="component" value="Unassembled WGS sequence"/>
</dbReference>
<feature type="region of interest" description="Disordered" evidence="8">
    <location>
        <begin position="761"/>
        <end position="801"/>
    </location>
</feature>
<evidence type="ECO:0000256" key="5">
    <source>
        <dbReference type="ARBA" id="ARBA00022840"/>
    </source>
</evidence>
<evidence type="ECO:0000256" key="2">
    <source>
        <dbReference type="ARBA" id="ARBA00022679"/>
    </source>
</evidence>
<dbReference type="FunFam" id="1.10.510.10:FF:000027">
    <property type="entry name" value="Receptor protein-tyrosine kinase"/>
    <property type="match status" value="1"/>
</dbReference>
<evidence type="ECO:0000313" key="11">
    <source>
        <dbReference type="Proteomes" id="UP001174909"/>
    </source>
</evidence>
<dbReference type="InterPro" id="IPR011009">
    <property type="entry name" value="Kinase-like_dom_sf"/>
</dbReference>
<feature type="domain" description="Protein kinase" evidence="9">
    <location>
        <begin position="298"/>
        <end position="557"/>
    </location>
</feature>
<keyword evidence="11" id="KW-1185">Reference proteome</keyword>
<gene>
    <name evidence="10" type="ORF">GBAR_LOCUS24077</name>
</gene>
<dbReference type="Pfam" id="PF07714">
    <property type="entry name" value="PK_Tyr_Ser-Thr"/>
    <property type="match status" value="1"/>
</dbReference>
<evidence type="ECO:0000256" key="6">
    <source>
        <dbReference type="ARBA" id="ARBA00023137"/>
    </source>
</evidence>
<evidence type="ECO:0000256" key="8">
    <source>
        <dbReference type="SAM" id="MobiDB-lite"/>
    </source>
</evidence>
<evidence type="ECO:0000256" key="7">
    <source>
        <dbReference type="PROSITE-ProRule" id="PRU10141"/>
    </source>
</evidence>
<dbReference type="InterPro" id="IPR036137">
    <property type="entry name" value="Focal_adhe_kin_target_dom_sf"/>
</dbReference>
<feature type="region of interest" description="Disordered" evidence="8">
    <location>
        <begin position="635"/>
        <end position="683"/>
    </location>
</feature>
<keyword evidence="1" id="KW-0597">Phosphoprotein</keyword>
<feature type="region of interest" description="Disordered" evidence="8">
    <location>
        <begin position="151"/>
        <end position="212"/>
    </location>
</feature>
<dbReference type="PRINTS" id="PR00109">
    <property type="entry name" value="TYRKINASE"/>
</dbReference>
<dbReference type="EMBL" id="CASHTH010003325">
    <property type="protein sequence ID" value="CAI8043406.1"/>
    <property type="molecule type" value="Genomic_DNA"/>
</dbReference>
<keyword evidence="4 10" id="KW-0418">Kinase</keyword>
<dbReference type="GO" id="GO:0004713">
    <property type="term" value="F:protein tyrosine kinase activity"/>
    <property type="evidence" value="ECO:0007669"/>
    <property type="project" value="UniProtKB-KW"/>
</dbReference>
<dbReference type="InterPro" id="IPR017441">
    <property type="entry name" value="Protein_kinase_ATP_BS"/>
</dbReference>
<reference evidence="10" key="1">
    <citation type="submission" date="2023-03" db="EMBL/GenBank/DDBJ databases">
        <authorList>
            <person name="Steffen K."/>
            <person name="Cardenas P."/>
        </authorList>
    </citation>
    <scope>NUCLEOTIDE SEQUENCE</scope>
</reference>
<dbReference type="InterPro" id="IPR020635">
    <property type="entry name" value="Tyr_kinase_cat_dom"/>
</dbReference>
<keyword evidence="2" id="KW-0808">Transferase</keyword>
<evidence type="ECO:0000313" key="10">
    <source>
        <dbReference type="EMBL" id="CAI8043406.1"/>
    </source>
</evidence>
<dbReference type="Gene3D" id="1.10.510.10">
    <property type="entry name" value="Transferase(Phosphotransferase) domain 1"/>
    <property type="match status" value="1"/>
</dbReference>
<evidence type="ECO:0000259" key="9">
    <source>
        <dbReference type="PROSITE" id="PS50011"/>
    </source>
</evidence>
<feature type="binding site" evidence="7">
    <location>
        <position position="330"/>
    </location>
    <ligand>
        <name>ATP</name>
        <dbReference type="ChEBI" id="CHEBI:30616"/>
    </ligand>
</feature>
<dbReference type="InterPro" id="IPR005189">
    <property type="entry name" value="Focal_adhesion_kin_target_dom"/>
</dbReference>
<dbReference type="InterPro" id="IPR008266">
    <property type="entry name" value="Tyr_kinase_AS"/>
</dbReference>
<dbReference type="GO" id="GO:0071944">
    <property type="term" value="C:cell periphery"/>
    <property type="evidence" value="ECO:0007669"/>
    <property type="project" value="UniProtKB-ARBA"/>
</dbReference>
<keyword evidence="6" id="KW-0829">Tyrosine-protein kinase</keyword>
<sequence>MSKFVDSVFSFLGRRSSKDQAVGDPGSVAKRNRGGRKAVLKADSFVFLPGESTSNGTYLWGEVITPRTVGVPVSSYSDDYSVLSGAAERESNYHRRKNVRSVLVDSSGKLVGRRLSGSFVAKAVRTHKTLDEVEDGSLEAFLKECELQAEAGEAEEETKYHTYDRADVREATEDSGEEEDDSNTYDRLVHLPVPRPGAPSALGKRQGVEENRASQQQIVLDLREGHGGVRRRASSGGSGERTVHAVVTTQQGDSRGAPVDWDGLREMLEETAVRGDDYAEVREPDRQVLGRAISPREVMLEERIGEGQFGDVHKGTLYPGTRDEVSVAIKTCKPDASHEGRVKFLEEAAVMKKFDHPHIIKLFGVVSHERQTCIVMELAPLGQLRRYLLSEGSRISKLLLLQYIHQMSSAMVHLEAKSYVHRDIAARNVLVTTPEVVKLADFGLSRGLQDGNYYVASRGKLPIKWMAPESINFRRFTGLSDVWMFGVCCWEIMMRGVKPFVGIKNDEVISKIELGERLPLPADTPAPLFSLMNRCWSYEPEKRPYFRDIEATVADVLEEERQLESLTSRRAPPTAPPTDYAPEKPPYRPHSSQGFMQVKRSSLLSDEETWQHNRMSGNLDDSPALPPRIATRFREISPSPHPRDHTPSPHTNGSETPPPKPPRRISPEIPPEPVLQLRANPPPIVPYSVTTITHGDSPAPQMTSDLRRSESPCHPVAIAPIPPPSILLRGNEGAPTESTPSGGVYYSIPEDGVRSLREDGQFVSSRGSGHGSITGSESSREGEVGVSGEMEEKGEVGEAVGEEEVLGKVTNVVKAVMELSHRVSLSPPDEYLELVKGVGMAMRELLHTVDGIRRKIPVQSHHEMDMAQKVLSSDFNQLITAMKAAQKNANTFLEEVYQKEMLAAAHVVAKNSKLLFDAVVSCLRNARLR</sequence>
<dbReference type="AlphaFoldDB" id="A0AA35X8G8"/>
<dbReference type="PROSITE" id="PS00109">
    <property type="entry name" value="PROTEIN_KINASE_TYR"/>
    <property type="match status" value="1"/>
</dbReference>
<keyword evidence="5 7" id="KW-0067">ATP-binding</keyword>
<feature type="region of interest" description="Disordered" evidence="8">
    <location>
        <begin position="560"/>
        <end position="594"/>
    </location>
</feature>
<feature type="compositionally biased region" description="Polar residues" evidence="8">
    <location>
        <begin position="762"/>
        <end position="774"/>
    </location>
</feature>
<dbReference type="PROSITE" id="PS50011">
    <property type="entry name" value="PROTEIN_KINASE_DOM"/>
    <property type="match status" value="1"/>
</dbReference>
<dbReference type="GO" id="GO:0005524">
    <property type="term" value="F:ATP binding"/>
    <property type="evidence" value="ECO:0007669"/>
    <property type="project" value="UniProtKB-UniRule"/>
</dbReference>
<keyword evidence="3 7" id="KW-0547">Nucleotide-binding</keyword>
<dbReference type="Gene3D" id="3.30.200.20">
    <property type="entry name" value="Phosphorylase Kinase, domain 1"/>
    <property type="match status" value="1"/>
</dbReference>
<protein>
    <submittedName>
        <fullName evidence="10">Focal adhesion kinase 1</fullName>
    </submittedName>
</protein>
<dbReference type="SMART" id="SM00219">
    <property type="entry name" value="TyrKc"/>
    <property type="match status" value="1"/>
</dbReference>
<dbReference type="PROSITE" id="PS00107">
    <property type="entry name" value="PROTEIN_KINASE_ATP"/>
    <property type="match status" value="1"/>
</dbReference>
<dbReference type="InterPro" id="IPR000719">
    <property type="entry name" value="Prot_kinase_dom"/>
</dbReference>
<dbReference type="InterPro" id="IPR050198">
    <property type="entry name" value="Non-receptor_tyrosine_kinases"/>
</dbReference>
<dbReference type="SUPFAM" id="SSF68993">
    <property type="entry name" value="FAT domain of focal adhesion kinase"/>
    <property type="match status" value="1"/>
</dbReference>
<accession>A0AA35X8G8</accession>
<dbReference type="Gene3D" id="1.20.120.330">
    <property type="entry name" value="Nucleotidyltransferases domain 2"/>
    <property type="match status" value="1"/>
</dbReference>
<proteinExistence type="predicted"/>
<comment type="caution">
    <text evidence="10">The sequence shown here is derived from an EMBL/GenBank/DDBJ whole genome shotgun (WGS) entry which is preliminary data.</text>
</comment>
<evidence type="ECO:0000256" key="4">
    <source>
        <dbReference type="ARBA" id="ARBA00022777"/>
    </source>
</evidence>
<dbReference type="InterPro" id="IPR001245">
    <property type="entry name" value="Ser-Thr/Tyr_kinase_cat_dom"/>
</dbReference>
<dbReference type="Pfam" id="PF03623">
    <property type="entry name" value="Focal_AT"/>
    <property type="match status" value="1"/>
</dbReference>